<dbReference type="eggNOG" id="ENOG503411T">
    <property type="taxonomic scope" value="Bacteria"/>
</dbReference>
<dbReference type="KEGG" id="bph:Bphy_1894"/>
<reference evidence="2" key="1">
    <citation type="journal article" date="2014" name="Stand. Genomic Sci.">
        <title>Complete genome sequence of Burkholderia phymatum STM815(T), a broad host range and efficient nitrogen-fixing symbiont of Mimosa species.</title>
        <authorList>
            <person name="Moulin L."/>
            <person name="Klonowska A."/>
            <person name="Caroline B."/>
            <person name="Booth K."/>
            <person name="Vriezen J.A."/>
            <person name="Melkonian R."/>
            <person name="James E.K."/>
            <person name="Young J.P."/>
            <person name="Bena G."/>
            <person name="Hauser L."/>
            <person name="Land M."/>
            <person name="Kyrpides N."/>
            <person name="Bruce D."/>
            <person name="Chain P."/>
            <person name="Copeland A."/>
            <person name="Pitluck S."/>
            <person name="Woyke T."/>
            <person name="Lizotte-Waniewski M."/>
            <person name="Bristow J."/>
            <person name="Riley M."/>
        </authorList>
    </citation>
    <scope>NUCLEOTIDE SEQUENCE [LARGE SCALE GENOMIC DNA]</scope>
    <source>
        <strain evidence="2">DSM 17167 / CIP 108236 / LMG 21445 / STM815</strain>
    </source>
</reference>
<proteinExistence type="predicted"/>
<evidence type="ECO:0000313" key="2">
    <source>
        <dbReference type="Proteomes" id="UP000001192"/>
    </source>
</evidence>
<name>B2JD17_PARP8</name>
<gene>
    <name evidence="1" type="ordered locus">Bphy_1894</name>
</gene>
<dbReference type="EMBL" id="CP001043">
    <property type="protein sequence ID" value="ACC71073.1"/>
    <property type="molecule type" value="Genomic_DNA"/>
</dbReference>
<dbReference type="STRING" id="391038.Bphy_1894"/>
<dbReference type="HOGENOM" id="CLU_1341174_0_0_4"/>
<organism evidence="1 2">
    <name type="scientific">Paraburkholderia phymatum (strain DSM 17167 / CIP 108236 / LMG 21445 / STM815)</name>
    <name type="common">Burkholderia phymatum</name>
    <dbReference type="NCBI Taxonomy" id="391038"/>
    <lineage>
        <taxon>Bacteria</taxon>
        <taxon>Pseudomonadati</taxon>
        <taxon>Pseudomonadota</taxon>
        <taxon>Betaproteobacteria</taxon>
        <taxon>Burkholderiales</taxon>
        <taxon>Burkholderiaceae</taxon>
        <taxon>Paraburkholderia</taxon>
    </lineage>
</organism>
<keyword evidence="2" id="KW-1185">Reference proteome</keyword>
<dbReference type="Proteomes" id="UP000001192">
    <property type="component" value="Chromosome 1"/>
</dbReference>
<protein>
    <submittedName>
        <fullName evidence="1">Uncharacterized protein</fullName>
    </submittedName>
</protein>
<accession>B2JD17</accession>
<dbReference type="AlphaFoldDB" id="B2JD17"/>
<sequence>MRRGDFRDPAVVLEEKQSRTCLGCNQLERSWWGGTSKYVCSIGMQKARTDVYEMPRCKKYSDGESMTRDQSEQIEELLLTWYRWQIRQSHAETLSHFYRPEDRTCRGYVTPSSADEDDEVAYQWADDRQSEQVQLCVDMLRPEQRAAISTSMRNKESGRTVWSSARAGDQHATYQAAKERLLPMLLSRHLIKIVELGRENTSDV</sequence>
<evidence type="ECO:0000313" key="1">
    <source>
        <dbReference type="EMBL" id="ACC71073.1"/>
    </source>
</evidence>